<proteinExistence type="predicted"/>
<name>A0ABN8ZTL0_RANTA</name>
<gene>
    <name evidence="2" type="ORF">MRATA1EN1_LOCUS25840</name>
</gene>
<evidence type="ECO:0000256" key="1">
    <source>
        <dbReference type="SAM" id="MobiDB-lite"/>
    </source>
</evidence>
<evidence type="ECO:0000313" key="2">
    <source>
        <dbReference type="EMBL" id="CAI9176878.1"/>
    </source>
</evidence>
<evidence type="ECO:0000313" key="3">
    <source>
        <dbReference type="Proteomes" id="UP001176941"/>
    </source>
</evidence>
<dbReference type="EMBL" id="OX459942">
    <property type="protein sequence ID" value="CAI9176878.1"/>
    <property type="molecule type" value="Genomic_DNA"/>
</dbReference>
<feature type="region of interest" description="Disordered" evidence="1">
    <location>
        <begin position="24"/>
        <end position="55"/>
    </location>
</feature>
<organism evidence="2 3">
    <name type="scientific">Rangifer tarandus platyrhynchus</name>
    <name type="common">Svalbard reindeer</name>
    <dbReference type="NCBI Taxonomy" id="3082113"/>
    <lineage>
        <taxon>Eukaryota</taxon>
        <taxon>Metazoa</taxon>
        <taxon>Chordata</taxon>
        <taxon>Craniata</taxon>
        <taxon>Vertebrata</taxon>
        <taxon>Euteleostomi</taxon>
        <taxon>Mammalia</taxon>
        <taxon>Eutheria</taxon>
        <taxon>Laurasiatheria</taxon>
        <taxon>Artiodactyla</taxon>
        <taxon>Ruminantia</taxon>
        <taxon>Pecora</taxon>
        <taxon>Cervidae</taxon>
        <taxon>Odocoileinae</taxon>
        <taxon>Rangifer</taxon>
    </lineage>
</organism>
<reference evidence="2" key="1">
    <citation type="submission" date="2023-04" db="EMBL/GenBank/DDBJ databases">
        <authorList>
            <consortium name="ELIXIR-Norway"/>
        </authorList>
    </citation>
    <scope>NUCLEOTIDE SEQUENCE [LARGE SCALE GENOMIC DNA]</scope>
</reference>
<feature type="compositionally biased region" description="Basic residues" evidence="1">
    <location>
        <begin position="24"/>
        <end position="33"/>
    </location>
</feature>
<keyword evidence="3" id="KW-1185">Reference proteome</keyword>
<protein>
    <submittedName>
        <fullName evidence="2">Uncharacterized protein</fullName>
    </submittedName>
</protein>
<accession>A0ABN8ZTL0</accession>
<sequence>MQAPRVLRPTKGLCADKPVLKRGNHFGARRGRRKQDDSATVTPGSCGVKGKSPPYPHEVGEVSEPLILTSIILEWVREYKANSLLFGAELPEKDNLSIGTIRHYILEVGDSVLYSTGPPERPGVSEAGEDRRGWSSLGWALLRCSGLRGRLFPALLPACCGHLELRLCAWRFRRELGSWGVCWAASWKDLWSEGPGARLLHEQAKPD</sequence>
<dbReference type="Proteomes" id="UP001176941">
    <property type="component" value="Chromosome 6"/>
</dbReference>